<proteinExistence type="predicted"/>
<protein>
    <submittedName>
        <fullName evidence="1">Uncharacterized protein</fullName>
    </submittedName>
</protein>
<evidence type="ECO:0000313" key="1">
    <source>
        <dbReference type="EMBL" id="TQV78056.1"/>
    </source>
</evidence>
<dbReference type="AlphaFoldDB" id="A0A545TLH9"/>
<dbReference type="Proteomes" id="UP000319732">
    <property type="component" value="Unassembled WGS sequence"/>
</dbReference>
<accession>A0A545TLH9</accession>
<name>A0A545TLH9_9GAMM</name>
<organism evidence="1 2">
    <name type="scientific">Exilibacterium tricleocarpae</name>
    <dbReference type="NCBI Taxonomy" id="2591008"/>
    <lineage>
        <taxon>Bacteria</taxon>
        <taxon>Pseudomonadati</taxon>
        <taxon>Pseudomonadota</taxon>
        <taxon>Gammaproteobacteria</taxon>
        <taxon>Cellvibrionales</taxon>
        <taxon>Cellvibrionaceae</taxon>
        <taxon>Exilibacterium</taxon>
    </lineage>
</organism>
<sequence>MRNYFGTYYRFTDLPIYRFTDLPIYRFTDLPIYRFTDLPIYRFTDLPIASEAQGHRLTVSIKSWAQPRCRLP</sequence>
<keyword evidence="2" id="KW-1185">Reference proteome</keyword>
<comment type="caution">
    <text evidence="1">The sequence shown here is derived from an EMBL/GenBank/DDBJ whole genome shotgun (WGS) entry which is preliminary data.</text>
</comment>
<evidence type="ECO:0000313" key="2">
    <source>
        <dbReference type="Proteomes" id="UP000319732"/>
    </source>
</evidence>
<dbReference type="EMBL" id="VHSG01000013">
    <property type="protein sequence ID" value="TQV78056.1"/>
    <property type="molecule type" value="Genomic_DNA"/>
</dbReference>
<gene>
    <name evidence="1" type="ORF">FKG94_13315</name>
</gene>
<reference evidence="1 2" key="1">
    <citation type="submission" date="2019-06" db="EMBL/GenBank/DDBJ databases">
        <title>Whole genome sequence for Cellvibrionaceae sp. R142.</title>
        <authorList>
            <person name="Wang G."/>
        </authorList>
    </citation>
    <scope>NUCLEOTIDE SEQUENCE [LARGE SCALE GENOMIC DNA]</scope>
    <source>
        <strain evidence="1 2">R142</strain>
    </source>
</reference>